<comment type="caution">
    <text evidence="1">The sequence shown here is derived from an EMBL/GenBank/DDBJ whole genome shotgun (WGS) entry which is preliminary data.</text>
</comment>
<evidence type="ECO:0000313" key="1">
    <source>
        <dbReference type="EMBL" id="RKH25736.1"/>
    </source>
</evidence>
<dbReference type="SUPFAM" id="SSF50998">
    <property type="entry name" value="Quinoprotein alcohol dehydrogenase-like"/>
    <property type="match status" value="1"/>
</dbReference>
<accession>A0A3A8M062</accession>
<dbReference type="Proteomes" id="UP000273405">
    <property type="component" value="Unassembled WGS sequence"/>
</dbReference>
<dbReference type="InterPro" id="IPR011047">
    <property type="entry name" value="Quinoprotein_ADH-like_sf"/>
</dbReference>
<dbReference type="EMBL" id="RAWG01000624">
    <property type="protein sequence ID" value="RKH25736.1"/>
    <property type="molecule type" value="Genomic_DNA"/>
</dbReference>
<proteinExistence type="predicted"/>
<evidence type="ECO:0000313" key="2">
    <source>
        <dbReference type="Proteomes" id="UP000273405"/>
    </source>
</evidence>
<reference evidence="2" key="1">
    <citation type="submission" date="2018-09" db="EMBL/GenBank/DDBJ databases">
        <authorList>
            <person name="Livingstone P.G."/>
            <person name="Whitworth D.E."/>
        </authorList>
    </citation>
    <scope>NUCLEOTIDE SEQUENCE [LARGE SCALE GENOMIC DNA]</scope>
    <source>
        <strain evidence="2">CA040B</strain>
    </source>
</reference>
<sequence>MVVGLVTVGTAVPVAVLALRGPRLHWGRSSFTLIPPDRATAFQWENLDAPAFLDVNGDGTDDVIGHIRRFVDSKSQELVAAFDGRTLAMLWETPPNEGAGALRTTKVIAQGGKLVMSGPRSLTLLEAKTGKPLGSVPLSDAPERLCVPSGDTESVWVEVLDEQHLLLNTRTGTARPAPRAPPNCVTPPLSARTCGMGRPVGLTTTCESTDELPSDIRGFTARYIFRAGDFLVATGIRSPGTGVPLVAVFEKGHTTPLWHGNVADTDPTHLRDMPPETAELDGDSVYFLYELAQQGGFHLIRRDARTGAVRWDVPVPRSKVGSGPSALWIHAGRVYVPHWTWLDVFEAETGHLVGTLGRFGLE</sequence>
<protein>
    <recommendedName>
        <fullName evidence="3">VCBS repeat-containing protein</fullName>
    </recommendedName>
</protein>
<dbReference type="AlphaFoldDB" id="A0A3A8M062"/>
<gene>
    <name evidence="1" type="ORF">D7X12_41315</name>
</gene>
<keyword evidence="2" id="KW-1185">Reference proteome</keyword>
<name>A0A3A8M062_9BACT</name>
<evidence type="ECO:0008006" key="3">
    <source>
        <dbReference type="Google" id="ProtNLM"/>
    </source>
</evidence>
<organism evidence="1 2">
    <name type="scientific">Corallococcus sicarius</name>
    <dbReference type="NCBI Taxonomy" id="2316726"/>
    <lineage>
        <taxon>Bacteria</taxon>
        <taxon>Pseudomonadati</taxon>
        <taxon>Myxococcota</taxon>
        <taxon>Myxococcia</taxon>
        <taxon>Myxococcales</taxon>
        <taxon>Cystobacterineae</taxon>
        <taxon>Myxococcaceae</taxon>
        <taxon>Corallococcus</taxon>
    </lineage>
</organism>